<dbReference type="CDD" id="cd00840">
    <property type="entry name" value="MPP_Mre11_N"/>
    <property type="match status" value="1"/>
</dbReference>
<dbReference type="NCBIfam" id="TIGR00619">
    <property type="entry name" value="sbcd"/>
    <property type="match status" value="1"/>
</dbReference>
<dbReference type="AlphaFoldDB" id="A0A0V8LYH6"/>
<dbReference type="Pfam" id="PF00149">
    <property type="entry name" value="Metallophos"/>
    <property type="match status" value="1"/>
</dbReference>
<dbReference type="GO" id="GO:0006260">
    <property type="term" value="P:DNA replication"/>
    <property type="evidence" value="ECO:0007669"/>
    <property type="project" value="UniProtKB-KW"/>
</dbReference>
<keyword evidence="6" id="KW-0235">DNA replication</keyword>
<evidence type="ECO:0000313" key="8">
    <source>
        <dbReference type="EMBL" id="KSV16409.1"/>
    </source>
</evidence>
<dbReference type="InterPro" id="IPR029052">
    <property type="entry name" value="Metallo-depent_PP-like"/>
</dbReference>
<dbReference type="GO" id="GO:0008408">
    <property type="term" value="F:3'-5' exonuclease activity"/>
    <property type="evidence" value="ECO:0007669"/>
    <property type="project" value="InterPro"/>
</dbReference>
<dbReference type="GO" id="GO:0004519">
    <property type="term" value="F:endonuclease activity"/>
    <property type="evidence" value="ECO:0007669"/>
    <property type="project" value="UniProtKB-KW"/>
</dbReference>
<proteinExistence type="inferred from homology"/>
<comment type="similarity">
    <text evidence="1 6">Belongs to the SbcD family.</text>
</comment>
<gene>
    <name evidence="6" type="primary">sbcD</name>
    <name evidence="8" type="ORF">DA01_04045</name>
</gene>
<reference evidence="8 9" key="1">
    <citation type="journal article" date="2015" name="Sci. Rep.">
        <title>A comparative genomics and reductive dehalogenase gene transcription study of two chloroethene-respiring bacteria, Dehalococcoides mccartyi strains MB and 11a.</title>
        <authorList>
            <person name="Low A."/>
            <person name="Shen Z."/>
            <person name="Cheng D."/>
            <person name="Rogers M.J."/>
            <person name="Lee P.K."/>
            <person name="He J."/>
        </authorList>
    </citation>
    <scope>NUCLEOTIDE SEQUENCE [LARGE SCALE GENOMIC DNA]</scope>
    <source>
        <strain evidence="8 9">MB</strain>
    </source>
</reference>
<evidence type="ECO:0000256" key="3">
    <source>
        <dbReference type="ARBA" id="ARBA00022722"/>
    </source>
</evidence>
<evidence type="ECO:0000256" key="2">
    <source>
        <dbReference type="ARBA" id="ARBA00013365"/>
    </source>
</evidence>
<evidence type="ECO:0000256" key="4">
    <source>
        <dbReference type="ARBA" id="ARBA00022801"/>
    </source>
</evidence>
<evidence type="ECO:0000313" key="9">
    <source>
        <dbReference type="Proteomes" id="UP000053577"/>
    </source>
</evidence>
<keyword evidence="6" id="KW-0233">DNA recombination</keyword>
<feature type="domain" description="Calcineurin-like phosphoesterase" evidence="7">
    <location>
        <begin position="1"/>
        <end position="235"/>
    </location>
</feature>
<dbReference type="EMBL" id="JGYD01000026">
    <property type="protein sequence ID" value="KSV16409.1"/>
    <property type="molecule type" value="Genomic_DNA"/>
</dbReference>
<comment type="function">
    <text evidence="6">SbcCD cleaves DNA hairpin structures. These structures can inhibit DNA replication and are intermediates in certain DNA recombination reactions. The complex acts as a 3'-&gt;5' double strand exonuclease that can open hairpins. It also has a 5' single-strand endonuclease activity.</text>
</comment>
<sequence>MKILHFADLHIGVENYGRFDSATGLSSRLADFLAAFDRLVAYAIENKVDLVVFSGDAYKSRDPSQTQQREFARRISTLANNDIQVFLLVGNHDLPNATGRATTTEIFDTLNIANVHVSAKAEVRLINTRSGPVQVASLPWLRRSSVLSVSNQKEEKSLSIEELNQRVEHYLAGIIENLAGQLDKNIPAILSAHLSVNTAKLGSERDISIGHEPTVMLSNIANPAFDYIALGHIHKQQVLSSLPPVVYPGSLERLDFGEEKDDKGFYLVEIDPLSRKTEFEFIKLEGRRFLTIEHTVTADSLDPTQEVINILQSRQPEIQNAIVRLKLELPAEIGGQLRDNDIREALREAHNFTVSKNFTRSSRQREGGFKAEGLDPVQALEHYLDARQTSAQEKKTLLEYGRRLYTALDNKQTKV</sequence>
<keyword evidence="3 6" id="KW-0540">Nuclease</keyword>
<comment type="subunit">
    <text evidence="6">Heterodimer of SbcC and SbcD.</text>
</comment>
<comment type="caution">
    <text evidence="8">The sequence shown here is derived from an EMBL/GenBank/DDBJ whole genome shotgun (WGS) entry which is preliminary data.</text>
</comment>
<dbReference type="OrthoDB" id="9773856at2"/>
<evidence type="ECO:0000259" key="7">
    <source>
        <dbReference type="Pfam" id="PF00149"/>
    </source>
</evidence>
<dbReference type="PATRIC" id="fig|61435.5.peg.807"/>
<evidence type="ECO:0000256" key="1">
    <source>
        <dbReference type="ARBA" id="ARBA00010555"/>
    </source>
</evidence>
<dbReference type="InterPro" id="IPR050535">
    <property type="entry name" value="DNA_Repair-Maintenance_Comp"/>
</dbReference>
<dbReference type="InterPro" id="IPR004843">
    <property type="entry name" value="Calcineurin-like_PHP"/>
</dbReference>
<evidence type="ECO:0000256" key="5">
    <source>
        <dbReference type="ARBA" id="ARBA00022839"/>
    </source>
</evidence>
<dbReference type="InterPro" id="IPR004593">
    <property type="entry name" value="SbcD"/>
</dbReference>
<dbReference type="PANTHER" id="PTHR30337">
    <property type="entry name" value="COMPONENT OF ATP-DEPENDENT DSDNA EXONUCLEASE"/>
    <property type="match status" value="1"/>
</dbReference>
<organism evidence="8 9">
    <name type="scientific">Dehalococcoides mccartyi</name>
    <dbReference type="NCBI Taxonomy" id="61435"/>
    <lineage>
        <taxon>Bacteria</taxon>
        <taxon>Bacillati</taxon>
        <taxon>Chloroflexota</taxon>
        <taxon>Dehalococcoidia</taxon>
        <taxon>Dehalococcoidales</taxon>
        <taxon>Dehalococcoidaceae</taxon>
        <taxon>Dehalococcoides</taxon>
    </lineage>
</organism>
<name>A0A0V8LYH6_9CHLR</name>
<dbReference type="Gene3D" id="3.60.21.10">
    <property type="match status" value="1"/>
</dbReference>
<protein>
    <recommendedName>
        <fullName evidence="2 6">Nuclease SbcCD subunit D</fullName>
    </recommendedName>
</protein>
<dbReference type="PANTHER" id="PTHR30337:SF0">
    <property type="entry name" value="NUCLEASE SBCCD SUBUNIT D"/>
    <property type="match status" value="1"/>
</dbReference>
<dbReference type="SUPFAM" id="SSF56300">
    <property type="entry name" value="Metallo-dependent phosphatases"/>
    <property type="match status" value="1"/>
</dbReference>
<dbReference type="RefSeq" id="WP_058292812.1">
    <property type="nucleotide sequence ID" value="NZ_JGYD01000026.1"/>
</dbReference>
<keyword evidence="4 6" id="KW-0378">Hydrolase</keyword>
<keyword evidence="6" id="KW-0255">Endonuclease</keyword>
<accession>A0A0V8LYH6</accession>
<keyword evidence="5 6" id="KW-0269">Exonuclease</keyword>
<evidence type="ECO:0000256" key="6">
    <source>
        <dbReference type="RuleBase" id="RU363069"/>
    </source>
</evidence>
<dbReference type="Proteomes" id="UP000053577">
    <property type="component" value="Unassembled WGS sequence"/>
</dbReference>
<dbReference type="InterPro" id="IPR041796">
    <property type="entry name" value="Mre11_N"/>
</dbReference>
<dbReference type="GO" id="GO:0006310">
    <property type="term" value="P:DNA recombination"/>
    <property type="evidence" value="ECO:0007669"/>
    <property type="project" value="UniProtKB-KW"/>
</dbReference>